<accession>A0A448WC52</accession>
<proteinExistence type="predicted"/>
<dbReference type="EMBL" id="CAAALY010003239">
    <property type="protein sequence ID" value="VEL08131.1"/>
    <property type="molecule type" value="Genomic_DNA"/>
</dbReference>
<name>A0A448WC52_9PLAT</name>
<evidence type="ECO:0000313" key="2">
    <source>
        <dbReference type="EMBL" id="VEL08131.1"/>
    </source>
</evidence>
<feature type="signal peptide" evidence="1">
    <location>
        <begin position="1"/>
        <end position="23"/>
    </location>
</feature>
<reference evidence="2" key="1">
    <citation type="submission" date="2018-11" db="EMBL/GenBank/DDBJ databases">
        <authorList>
            <consortium name="Pathogen Informatics"/>
        </authorList>
    </citation>
    <scope>NUCLEOTIDE SEQUENCE</scope>
</reference>
<organism evidence="2 3">
    <name type="scientific">Protopolystoma xenopodis</name>
    <dbReference type="NCBI Taxonomy" id="117903"/>
    <lineage>
        <taxon>Eukaryota</taxon>
        <taxon>Metazoa</taxon>
        <taxon>Spiralia</taxon>
        <taxon>Lophotrochozoa</taxon>
        <taxon>Platyhelminthes</taxon>
        <taxon>Monogenea</taxon>
        <taxon>Polyopisthocotylea</taxon>
        <taxon>Polystomatidea</taxon>
        <taxon>Polystomatidae</taxon>
        <taxon>Protopolystoma</taxon>
    </lineage>
</organism>
<dbReference type="AlphaFoldDB" id="A0A448WC52"/>
<dbReference type="Proteomes" id="UP000784294">
    <property type="component" value="Unassembled WGS sequence"/>
</dbReference>
<evidence type="ECO:0000313" key="3">
    <source>
        <dbReference type="Proteomes" id="UP000784294"/>
    </source>
</evidence>
<evidence type="ECO:0000256" key="1">
    <source>
        <dbReference type="SAM" id="SignalP"/>
    </source>
</evidence>
<protein>
    <submittedName>
        <fullName evidence="2">Uncharacterized protein</fullName>
    </submittedName>
</protein>
<keyword evidence="3" id="KW-1185">Reference proteome</keyword>
<gene>
    <name evidence="2" type="ORF">PXEA_LOCUS1571</name>
</gene>
<sequence>MLFGTTIIMLVLRLFHEIPVKEGRLNSEVHSSPSSLDRLHQLPSLPQDSLEASAAYTLETCSRNLDASDELDAAAQTAASLPMT</sequence>
<keyword evidence="1" id="KW-0732">Signal</keyword>
<feature type="chain" id="PRO_5019184740" evidence="1">
    <location>
        <begin position="24"/>
        <end position="84"/>
    </location>
</feature>
<comment type="caution">
    <text evidence="2">The sequence shown here is derived from an EMBL/GenBank/DDBJ whole genome shotgun (WGS) entry which is preliminary data.</text>
</comment>